<name>A0A8S4PIL8_OWEFU</name>
<feature type="region of interest" description="Disordered" evidence="1">
    <location>
        <begin position="211"/>
        <end position="236"/>
    </location>
</feature>
<accession>A0A8S4PIL8</accession>
<comment type="caution">
    <text evidence="2">The sequence shown here is derived from an EMBL/GenBank/DDBJ whole genome shotgun (WGS) entry which is preliminary data.</text>
</comment>
<feature type="compositionally biased region" description="Polar residues" evidence="1">
    <location>
        <begin position="287"/>
        <end position="305"/>
    </location>
</feature>
<reference evidence="2" key="1">
    <citation type="submission" date="2022-03" db="EMBL/GenBank/DDBJ databases">
        <authorList>
            <person name="Martin C."/>
        </authorList>
    </citation>
    <scope>NUCLEOTIDE SEQUENCE</scope>
</reference>
<feature type="compositionally biased region" description="Low complexity" evidence="1">
    <location>
        <begin position="8"/>
        <end position="21"/>
    </location>
</feature>
<evidence type="ECO:0000313" key="3">
    <source>
        <dbReference type="Proteomes" id="UP000749559"/>
    </source>
</evidence>
<feature type="non-terminal residue" evidence="2">
    <location>
        <position position="343"/>
    </location>
</feature>
<feature type="non-terminal residue" evidence="2">
    <location>
        <position position="1"/>
    </location>
</feature>
<dbReference type="Proteomes" id="UP000749559">
    <property type="component" value="Unassembled WGS sequence"/>
</dbReference>
<evidence type="ECO:0000256" key="1">
    <source>
        <dbReference type="SAM" id="MobiDB-lite"/>
    </source>
</evidence>
<organism evidence="2 3">
    <name type="scientific">Owenia fusiformis</name>
    <name type="common">Polychaete worm</name>
    <dbReference type="NCBI Taxonomy" id="6347"/>
    <lineage>
        <taxon>Eukaryota</taxon>
        <taxon>Metazoa</taxon>
        <taxon>Spiralia</taxon>
        <taxon>Lophotrochozoa</taxon>
        <taxon>Annelida</taxon>
        <taxon>Polychaeta</taxon>
        <taxon>Sedentaria</taxon>
        <taxon>Canalipalpata</taxon>
        <taxon>Sabellida</taxon>
        <taxon>Oweniida</taxon>
        <taxon>Oweniidae</taxon>
        <taxon>Owenia</taxon>
    </lineage>
</organism>
<evidence type="ECO:0000313" key="2">
    <source>
        <dbReference type="EMBL" id="CAH1792890.1"/>
    </source>
</evidence>
<feature type="compositionally biased region" description="Polar residues" evidence="1">
    <location>
        <begin position="22"/>
        <end position="53"/>
    </location>
</feature>
<protein>
    <submittedName>
        <fullName evidence="2">Uncharacterized protein</fullName>
    </submittedName>
</protein>
<keyword evidence="3" id="KW-1185">Reference proteome</keyword>
<feature type="compositionally biased region" description="Basic and acidic residues" evidence="1">
    <location>
        <begin position="306"/>
        <end position="343"/>
    </location>
</feature>
<feature type="compositionally biased region" description="Polar residues" evidence="1">
    <location>
        <begin position="73"/>
        <end position="98"/>
    </location>
</feature>
<gene>
    <name evidence="2" type="ORF">OFUS_LOCUS17810</name>
</gene>
<dbReference type="EMBL" id="CAIIXF020000008">
    <property type="protein sequence ID" value="CAH1792890.1"/>
    <property type="molecule type" value="Genomic_DNA"/>
</dbReference>
<sequence length="343" mass="36834">EQEKLNQEKLNQLNQNTGQQNVSSLENTPQVILPNSTQSSTSKEQLSATTNIPTIIAPDISESEPLSSLPVVTGSNQSKTSSQPVETGSKPVATSTPLTVDIPDSAVSRTLSSPKQSTVSLSPRTRHKFIVTPTLQDSTGHPLSGASLEAHYGNAKNTIKNIPDVTIKISDDSRVKNENPLVDDEHIKSQSDDSIGVKSEIVDSEAKAFDSLTEDRNVEAVESPLEDTGQHLPHSDSLDLYKLQQQIKQQDNKTSTCDKIEEVTIADPKIGGVNTPPVPLPLKTGDSPGTSKLNAIDPTHSQNTEAKIDSETHGEQSSKQDATQEAKKDSNAHNEPSSKQDAT</sequence>
<feature type="region of interest" description="Disordered" evidence="1">
    <location>
        <begin position="1"/>
        <end position="125"/>
    </location>
</feature>
<dbReference type="AlphaFoldDB" id="A0A8S4PIL8"/>
<proteinExistence type="predicted"/>
<feature type="region of interest" description="Disordered" evidence="1">
    <location>
        <begin position="265"/>
        <end position="343"/>
    </location>
</feature>
<feature type="compositionally biased region" description="Polar residues" evidence="1">
    <location>
        <begin position="107"/>
        <end position="123"/>
    </location>
</feature>